<feature type="region of interest" description="Disordered" evidence="1">
    <location>
        <begin position="75"/>
        <end position="99"/>
    </location>
</feature>
<evidence type="ECO:0000256" key="2">
    <source>
        <dbReference type="SAM" id="SignalP"/>
    </source>
</evidence>
<dbReference type="PANTHER" id="PTHR36897:SF2">
    <property type="entry name" value="OS10G0350800 PROTEIN"/>
    <property type="match status" value="1"/>
</dbReference>
<sequence>MVWYVMLFLLRHCSCWIMTTVSSGRALFFCAVATLVAATGAFHAPTASFNARSISAMGTASTAAAAAAAAAVAPSASQQRRRGGATTSRRSGVSDLNARADSGGEEKFYTPADLAAYSKPWGITLHYRGTLNTYRIEAHRPNGEVAGYTTGFYLGDLLHLDKVQIQRKESAYEAGAPNAPAPGTRDLPWAEKTGNLFQLGAVLGCAAVRYGWDRGARRVELLAIRDNDKQHSRLVRYYRIAGFKAERKVGEDLGSLRDRLTWGAEGTLMAASADDFMRRWTSLMQETNASDEESEAAAAAAAAAEAAAVEKLETWPSELG</sequence>
<dbReference type="AlphaFoldDB" id="D7FJC5"/>
<name>D7FJC5_ECTSI</name>
<accession>D7FJC5</accession>
<feature type="signal peptide" evidence="2">
    <location>
        <begin position="1"/>
        <end position="15"/>
    </location>
</feature>
<organism evidence="3 4">
    <name type="scientific">Ectocarpus siliculosus</name>
    <name type="common">Brown alga</name>
    <name type="synonym">Conferva siliculosa</name>
    <dbReference type="NCBI Taxonomy" id="2880"/>
    <lineage>
        <taxon>Eukaryota</taxon>
        <taxon>Sar</taxon>
        <taxon>Stramenopiles</taxon>
        <taxon>Ochrophyta</taxon>
        <taxon>PX clade</taxon>
        <taxon>Phaeophyceae</taxon>
        <taxon>Ectocarpales</taxon>
        <taxon>Ectocarpaceae</taxon>
        <taxon>Ectocarpus</taxon>
    </lineage>
</organism>
<dbReference type="Proteomes" id="UP000002630">
    <property type="component" value="Linkage Group LG17"/>
</dbReference>
<dbReference type="InParanoid" id="D7FJC5"/>
<reference evidence="3 4" key="1">
    <citation type="journal article" date="2010" name="Nature">
        <title>The Ectocarpus genome and the independent evolution of multicellularity in brown algae.</title>
        <authorList>
            <person name="Cock J.M."/>
            <person name="Sterck L."/>
            <person name="Rouze P."/>
            <person name="Scornet D."/>
            <person name="Allen A.E."/>
            <person name="Amoutzias G."/>
            <person name="Anthouard V."/>
            <person name="Artiguenave F."/>
            <person name="Aury J.M."/>
            <person name="Badger J.H."/>
            <person name="Beszteri B."/>
            <person name="Billiau K."/>
            <person name="Bonnet E."/>
            <person name="Bothwell J.H."/>
            <person name="Bowler C."/>
            <person name="Boyen C."/>
            <person name="Brownlee C."/>
            <person name="Carrano C.J."/>
            <person name="Charrier B."/>
            <person name="Cho G.Y."/>
            <person name="Coelho S.M."/>
            <person name="Collen J."/>
            <person name="Corre E."/>
            <person name="Da Silva C."/>
            <person name="Delage L."/>
            <person name="Delaroque N."/>
            <person name="Dittami S.M."/>
            <person name="Doulbeau S."/>
            <person name="Elias M."/>
            <person name="Farnham G."/>
            <person name="Gachon C.M."/>
            <person name="Gschloessl B."/>
            <person name="Heesch S."/>
            <person name="Jabbari K."/>
            <person name="Jubin C."/>
            <person name="Kawai H."/>
            <person name="Kimura K."/>
            <person name="Kloareg B."/>
            <person name="Kupper F.C."/>
            <person name="Lang D."/>
            <person name="Le Bail A."/>
            <person name="Leblanc C."/>
            <person name="Lerouge P."/>
            <person name="Lohr M."/>
            <person name="Lopez P.J."/>
            <person name="Martens C."/>
            <person name="Maumus F."/>
            <person name="Michel G."/>
            <person name="Miranda-Saavedra D."/>
            <person name="Morales J."/>
            <person name="Moreau H."/>
            <person name="Motomura T."/>
            <person name="Nagasato C."/>
            <person name="Napoli C.A."/>
            <person name="Nelson D.R."/>
            <person name="Nyvall-Collen P."/>
            <person name="Peters A.F."/>
            <person name="Pommier C."/>
            <person name="Potin P."/>
            <person name="Poulain J."/>
            <person name="Quesneville H."/>
            <person name="Read B."/>
            <person name="Rensing S.A."/>
            <person name="Ritter A."/>
            <person name="Rousvoal S."/>
            <person name="Samanta M."/>
            <person name="Samson G."/>
            <person name="Schroeder D.C."/>
            <person name="Segurens B."/>
            <person name="Strittmatter M."/>
            <person name="Tonon T."/>
            <person name="Tregear J.W."/>
            <person name="Valentin K."/>
            <person name="von Dassow P."/>
            <person name="Yamagishi T."/>
            <person name="Van de Peer Y."/>
            <person name="Wincker P."/>
        </authorList>
    </citation>
    <scope>NUCLEOTIDE SEQUENCE [LARGE SCALE GENOMIC DNA]</scope>
    <source>
        <strain evidence="4">Ec32 / CCAP1310/4</strain>
    </source>
</reference>
<dbReference type="PANTHER" id="PTHR36897">
    <property type="entry name" value="OS10G0351100-LIKE PROTEIN"/>
    <property type="match status" value="1"/>
</dbReference>
<keyword evidence="4" id="KW-1185">Reference proteome</keyword>
<proteinExistence type="predicted"/>
<protein>
    <recommendedName>
        <fullName evidence="5">N-acetyltransferase domain-containing protein</fullName>
    </recommendedName>
</protein>
<evidence type="ECO:0008006" key="5">
    <source>
        <dbReference type="Google" id="ProtNLM"/>
    </source>
</evidence>
<dbReference type="STRING" id="2880.D7FJC5"/>
<evidence type="ECO:0000313" key="4">
    <source>
        <dbReference type="Proteomes" id="UP000002630"/>
    </source>
</evidence>
<feature type="chain" id="PRO_5013152793" description="N-acetyltransferase domain-containing protein" evidence="2">
    <location>
        <begin position="16"/>
        <end position="320"/>
    </location>
</feature>
<evidence type="ECO:0000313" key="3">
    <source>
        <dbReference type="EMBL" id="CBJ29028.1"/>
    </source>
</evidence>
<gene>
    <name evidence="3" type="ORF">Esi_0133_0004</name>
</gene>
<evidence type="ECO:0000256" key="1">
    <source>
        <dbReference type="SAM" id="MobiDB-lite"/>
    </source>
</evidence>
<keyword evidence="2" id="KW-0732">Signal</keyword>
<dbReference type="eggNOG" id="KOG2094">
    <property type="taxonomic scope" value="Eukaryota"/>
</dbReference>
<dbReference type="OrthoDB" id="445361at2759"/>
<dbReference type="EMBL" id="FN647953">
    <property type="protein sequence ID" value="CBJ29028.1"/>
    <property type="molecule type" value="Genomic_DNA"/>
</dbReference>
<dbReference type="EMBL" id="FN649742">
    <property type="protein sequence ID" value="CBJ29028.1"/>
    <property type="molecule type" value="Genomic_DNA"/>
</dbReference>